<comment type="caution">
    <text evidence="1">The sequence shown here is derived from an EMBL/GenBank/DDBJ whole genome shotgun (WGS) entry which is preliminary data.</text>
</comment>
<name>A0A177XTY4_9VIBR</name>
<proteinExistence type="predicted"/>
<dbReference type="Gene3D" id="3.30.1460.10">
    <property type="match status" value="1"/>
</dbReference>
<dbReference type="Pfam" id="PF05932">
    <property type="entry name" value="CesT"/>
    <property type="match status" value="1"/>
</dbReference>
<dbReference type="GO" id="GO:0030254">
    <property type="term" value="P:protein secretion by the type III secretion system"/>
    <property type="evidence" value="ECO:0007669"/>
    <property type="project" value="InterPro"/>
</dbReference>
<dbReference type="AlphaFoldDB" id="A0A177XTY4"/>
<reference evidence="1 2" key="1">
    <citation type="journal article" date="2016" name="Syst. Appl. Microbiol.">
        <title>Vibrio bivalvicida sp. nov., a novel larval pathogen for bivalve molluscs reared in a hatchery.</title>
        <authorList>
            <person name="Dubert J."/>
            <person name="Romalde J.L."/>
            <person name="Prado S."/>
            <person name="Barja J.L."/>
        </authorList>
    </citation>
    <scope>NUCLEOTIDE SEQUENCE [LARGE SCALE GENOMIC DNA]</scope>
    <source>
        <strain evidence="1 2">605</strain>
    </source>
</reference>
<accession>A0A177XTY4</accession>
<gene>
    <name evidence="1" type="ORF">APB76_22350</name>
</gene>
<dbReference type="Proteomes" id="UP000078406">
    <property type="component" value="Unassembled WGS sequence"/>
</dbReference>
<dbReference type="EMBL" id="LLEI02000091">
    <property type="protein sequence ID" value="OAJ92102.1"/>
    <property type="molecule type" value="Genomic_DNA"/>
</dbReference>
<dbReference type="RefSeq" id="WP_049844983.1">
    <property type="nucleotide sequence ID" value="NZ_LLEI02000091.1"/>
</dbReference>
<sequence length="148" mass="17021">MSARQKIDEVLTQFAHQIGLPELRLTDNELSLAFDDAIRVHFLYHPDQETLQIEAEVVNLAVLSSDLCRSLLAFNHHWPEYELFFSLDNNRNVLCLHKLLSSEKLDYAYFESALAELITQCESWESLLTAFETPEQNLGLPNTADLRV</sequence>
<evidence type="ECO:0000313" key="1">
    <source>
        <dbReference type="EMBL" id="OAJ92102.1"/>
    </source>
</evidence>
<organism evidence="1 2">
    <name type="scientific">Vibrio bivalvicida</name>
    <dbReference type="NCBI Taxonomy" id="1276888"/>
    <lineage>
        <taxon>Bacteria</taxon>
        <taxon>Pseudomonadati</taxon>
        <taxon>Pseudomonadota</taxon>
        <taxon>Gammaproteobacteria</taxon>
        <taxon>Vibrionales</taxon>
        <taxon>Vibrionaceae</taxon>
        <taxon>Vibrio</taxon>
        <taxon>Vibrio oreintalis group</taxon>
    </lineage>
</organism>
<protein>
    <submittedName>
        <fullName evidence="1">Exoenzyme S synthesis protein C</fullName>
    </submittedName>
</protein>
<dbReference type="InterPro" id="IPR010261">
    <property type="entry name" value="Tir_chaperone"/>
</dbReference>
<dbReference type="SUPFAM" id="SSF69635">
    <property type="entry name" value="Type III secretory system chaperone-like"/>
    <property type="match status" value="1"/>
</dbReference>
<evidence type="ECO:0000313" key="2">
    <source>
        <dbReference type="Proteomes" id="UP000078406"/>
    </source>
</evidence>